<feature type="domain" description="Spondin-like TSP1" evidence="16">
    <location>
        <begin position="730"/>
        <end position="788"/>
    </location>
</feature>
<dbReference type="Pfam" id="PF00090">
    <property type="entry name" value="TSP_1"/>
    <property type="match status" value="2"/>
</dbReference>
<sequence length="1432" mass="157335">MWGVCVAETCGSAGVQSRAVWCVHSEGWTTHPSNCVPSERPSSRRACVRVCEWHRTLFEWHLSSWGTCSPISTSSSSSSSSSSSVLSSVAAGECVTAQRGVQRRRVMCSRRTDGEAASDERVCEAFSPRPSDEQACLLPCPINCVLSAFSHWSPCRSQSCGSAPLQHRTRQVLAAPLYGGAECPSLTQTRRCHHGDSPPPCPASQPEHSYSLWAGPWSECRVRAVGTTNGRTRVDFSMEPLGRPKVKRSDEAVFVRRHTDSIFRLSHHHQHPHSHHPHHVLPAESYDTHVGYQTRQVRCIRSDGKNVMLSLCDHDNAPVNFRTCVMPRDCEVSDWSEWSPCSKTCRTVDQSPGYRTRKRHVKGLQIGEGKECPALEEKEACNLIGDLLPVCPSYQWLVTDWGRCESLPLLGQQDHRHGNASFLCGGGLQTREVYCARVDHSTSPSHKLRPVRRDLCAGPLPSLVQNCSTPCPELCLLSHWTDWGPCVHDECNEPQGRRGFHVRRRSVLRGTAGAVESCPHLTEAMPCDEPTSCFSWRVTSQGPCSPQDGLCGPGTQKQKVECVTASGEAAPNDHCLGDQPPTDSPCELACGSDCVLSDWSPWSQCSLSCSGKHSEGKQHRTRSVLALPGEGGAACPNASALQQWRLCGSGPCVQLHWTAGPWGPCTPDPLGWPLNTSEPELTNATCGLGTQMREVTCVKANNGVVTPKRCPISSRPLSERMCELPCPVSCVVTPFSEWSPCPDTCSSENATVVTQSRHRIIIQRPANGGQDCPDTLYEERECEPAPACPLYRWQTYHWHKCILVPDSVRQAVGASTESCGQGLETRGRSKKRVHCQQSSLYPLVEREPCPCSEFLAQPQGSWSPCLLPGTSELASWHLGLPGAQQGLDGVLRWRPPQLEVKECGQGRRYRALACLNHHGQLVGPTLCASSGLEVEECHVACPLDCRLSEWSPWSSCNASCGWGVKVRAQWLKEKAFNGGRPCPKLDLRNQVSEVLPCYSECDQYSWEVEPWSDCHMNLLDTNSTSLDRTSPTSPASSNDTTDTPSTSLAPTASSPYDVTATPTWPQGALSCGDGVQSRKASENAVCGRGIRTRLHRCVRSDGRLVEMDECTERGTSEELVTSCEVSCPVNCLLSAWSPWSECSHTCGNQSQMLRSRMVLQEAGDGGQPCPAQLSQTKPCPIRPCYSWLLGDWSSCQIEGAECGEGLKVRNLTCVVHWGALSGASLSDVVEEERCDRGQRQARDTPVQLACSVPCPGDCHLTEWSSWSSCQLMCMDGRGFETQGRQARSRAVIVQVPENQEACPSQVYEMRPCKGGCLPHMQPSAVRHCHPPCTKPFSFCTQGFTEVMTSHGFLDYCTRTPGPDHKKADVKTGYGQPRPGRPQHQNPLREWALQAVGPGLWNQFAKAAHLAGHRKHRILRQRKRLCNKTDGEE</sequence>
<feature type="region of interest" description="Disordered" evidence="15">
    <location>
        <begin position="1364"/>
        <end position="1384"/>
    </location>
</feature>
<evidence type="ECO:0000256" key="10">
    <source>
        <dbReference type="ARBA" id="ARBA00023136"/>
    </source>
</evidence>
<accession>A0ABD1JKB0</accession>
<evidence type="ECO:0000256" key="3">
    <source>
        <dbReference type="ARBA" id="ARBA00022475"/>
    </source>
</evidence>
<dbReference type="SMART" id="SM00209">
    <property type="entry name" value="TSP1"/>
    <property type="match status" value="11"/>
</dbReference>
<dbReference type="Pfam" id="PF23308">
    <property type="entry name" value="TSP1_TSH7A-B_C"/>
    <property type="match status" value="1"/>
</dbReference>
<reference evidence="18 19" key="1">
    <citation type="submission" date="2024-09" db="EMBL/GenBank/DDBJ databases">
        <title>A chromosome-level genome assembly of Gray's grenadier anchovy, Coilia grayii.</title>
        <authorList>
            <person name="Fu Z."/>
        </authorList>
    </citation>
    <scope>NUCLEOTIDE SEQUENCE [LARGE SCALE GENOMIC DNA]</scope>
    <source>
        <strain evidence="18">G4</strain>
        <tissue evidence="18">Muscle</tissue>
    </source>
</reference>
<dbReference type="GO" id="GO:0030154">
    <property type="term" value="P:cell differentiation"/>
    <property type="evidence" value="ECO:0007669"/>
    <property type="project" value="UniProtKB-KW"/>
</dbReference>
<feature type="domain" description="Spondin-like TSP1" evidence="16">
    <location>
        <begin position="144"/>
        <end position="194"/>
    </location>
</feature>
<feature type="domain" description="Spondin-like TSP1" evidence="16">
    <location>
        <begin position="1131"/>
        <end position="1184"/>
    </location>
</feature>
<dbReference type="Pfam" id="PF19028">
    <property type="entry name" value="TSP1_spondin"/>
    <property type="match status" value="5"/>
</dbReference>
<dbReference type="GO" id="GO:0001525">
    <property type="term" value="P:angiogenesis"/>
    <property type="evidence" value="ECO:0007669"/>
    <property type="project" value="UniProtKB-KW"/>
</dbReference>
<evidence type="ECO:0000256" key="13">
    <source>
        <dbReference type="ARBA" id="ARBA00023273"/>
    </source>
</evidence>
<feature type="compositionally biased region" description="Low complexity" evidence="15">
    <location>
        <begin position="1029"/>
        <end position="1055"/>
    </location>
</feature>
<evidence type="ECO:0000256" key="2">
    <source>
        <dbReference type="ARBA" id="ARBA00004316"/>
    </source>
</evidence>
<evidence type="ECO:0000256" key="1">
    <source>
        <dbReference type="ARBA" id="ARBA00004251"/>
    </source>
</evidence>
<dbReference type="PANTHER" id="PTHR11311:SF7">
    <property type="entry name" value="THROMBOSPONDIN TYPE-1 DOMAIN-CONTAINING PROTEIN 7B"/>
    <property type="match status" value="1"/>
</dbReference>
<evidence type="ECO:0000313" key="18">
    <source>
        <dbReference type="EMBL" id="KAL2087598.1"/>
    </source>
</evidence>
<evidence type="ECO:0000256" key="6">
    <source>
        <dbReference type="ARBA" id="ARBA00022729"/>
    </source>
</evidence>
<keyword evidence="4" id="KW-0037">Angiogenesis</keyword>
<name>A0ABD1JKB0_9TELE</name>
<keyword evidence="6" id="KW-0732">Signal</keyword>
<evidence type="ECO:0000256" key="8">
    <source>
        <dbReference type="ARBA" id="ARBA00022782"/>
    </source>
</evidence>
<evidence type="ECO:0000256" key="14">
    <source>
        <dbReference type="ARBA" id="ARBA00069078"/>
    </source>
</evidence>
<dbReference type="PANTHER" id="PTHR11311">
    <property type="entry name" value="SPONDIN"/>
    <property type="match status" value="1"/>
</dbReference>
<evidence type="ECO:0000256" key="5">
    <source>
        <dbReference type="ARBA" id="ARBA00022692"/>
    </source>
</evidence>
<feature type="domain" description="Spondin-like TSP1" evidence="16">
    <location>
        <begin position="330"/>
        <end position="382"/>
    </location>
</feature>
<evidence type="ECO:0000259" key="16">
    <source>
        <dbReference type="Pfam" id="PF19028"/>
    </source>
</evidence>
<feature type="domain" description="Thrombospondin type-1" evidence="17">
    <location>
        <begin position="1330"/>
        <end position="1361"/>
    </location>
</feature>
<evidence type="ECO:0000256" key="12">
    <source>
        <dbReference type="ARBA" id="ARBA00023180"/>
    </source>
</evidence>
<dbReference type="FunFam" id="2.20.100.10:FF:000017">
    <property type="entry name" value="Thrombospondin type 1 domain containing 7A"/>
    <property type="match status" value="1"/>
</dbReference>
<feature type="domain" description="Spondin-like TSP1" evidence="16">
    <location>
        <begin position="594"/>
        <end position="652"/>
    </location>
</feature>
<keyword evidence="5" id="KW-0812">Transmembrane</keyword>
<keyword evidence="19" id="KW-1185">Reference proteome</keyword>
<dbReference type="FunFam" id="2.20.100.10:FF:000015">
    <property type="entry name" value="Thrombospondin, type I, domain containing 7A"/>
    <property type="match status" value="1"/>
</dbReference>
<keyword evidence="10" id="KW-0472">Membrane</keyword>
<keyword evidence="12" id="KW-0325">Glycoprotein</keyword>
<dbReference type="InterPro" id="IPR056991">
    <property type="entry name" value="TSP1_TSH7A-B_C"/>
</dbReference>
<dbReference type="InterPro" id="IPR051418">
    <property type="entry name" value="Spondin/Thrombospondin_T1"/>
</dbReference>
<comment type="caution">
    <text evidence="18">The sequence shown here is derived from an EMBL/GenBank/DDBJ whole genome shotgun (WGS) entry which is preliminary data.</text>
</comment>
<dbReference type="FunFam" id="2.20.100.10:FF:000050">
    <property type="entry name" value="Thrombospondin type 1 domain containing 7B"/>
    <property type="match status" value="1"/>
</dbReference>
<keyword evidence="9" id="KW-1133">Transmembrane helix</keyword>
<dbReference type="SUPFAM" id="SSF82895">
    <property type="entry name" value="TSP-1 type 1 repeat"/>
    <property type="match status" value="9"/>
</dbReference>
<dbReference type="Proteomes" id="UP001591681">
    <property type="component" value="Unassembled WGS sequence"/>
</dbReference>
<dbReference type="Gene3D" id="2.20.100.10">
    <property type="entry name" value="Thrombospondin type-1 (TSP1) repeat"/>
    <property type="match status" value="8"/>
</dbReference>
<evidence type="ECO:0000313" key="19">
    <source>
        <dbReference type="Proteomes" id="UP001591681"/>
    </source>
</evidence>
<evidence type="ECO:0000259" key="17">
    <source>
        <dbReference type="Pfam" id="PF23308"/>
    </source>
</evidence>
<feature type="region of interest" description="Disordered" evidence="15">
    <location>
        <begin position="1025"/>
        <end position="1059"/>
    </location>
</feature>
<proteinExistence type="predicted"/>
<keyword evidence="13" id="KW-0966">Cell projection</keyword>
<dbReference type="Pfam" id="PF19030">
    <property type="entry name" value="TSP1_ADAMTS"/>
    <property type="match status" value="1"/>
</dbReference>
<evidence type="ECO:0000256" key="11">
    <source>
        <dbReference type="ARBA" id="ARBA00023157"/>
    </source>
</evidence>
<keyword evidence="11" id="KW-1015">Disulfide bond</keyword>
<organism evidence="18 19">
    <name type="scientific">Coilia grayii</name>
    <name type="common">Gray's grenadier anchovy</name>
    <dbReference type="NCBI Taxonomy" id="363190"/>
    <lineage>
        <taxon>Eukaryota</taxon>
        <taxon>Metazoa</taxon>
        <taxon>Chordata</taxon>
        <taxon>Craniata</taxon>
        <taxon>Vertebrata</taxon>
        <taxon>Euteleostomi</taxon>
        <taxon>Actinopterygii</taxon>
        <taxon>Neopterygii</taxon>
        <taxon>Teleostei</taxon>
        <taxon>Clupei</taxon>
        <taxon>Clupeiformes</taxon>
        <taxon>Clupeoidei</taxon>
        <taxon>Engraulidae</taxon>
        <taxon>Coilinae</taxon>
        <taxon>Coilia</taxon>
    </lineage>
</organism>
<dbReference type="InterPro" id="IPR036383">
    <property type="entry name" value="TSP1_rpt_sf"/>
</dbReference>
<dbReference type="FunFam" id="2.20.100.10:FF:000018">
    <property type="entry name" value="Thrombospondin type 1 domain containing 7A"/>
    <property type="match status" value="1"/>
</dbReference>
<evidence type="ECO:0000256" key="7">
    <source>
        <dbReference type="ARBA" id="ARBA00022737"/>
    </source>
</evidence>
<evidence type="ECO:0000256" key="9">
    <source>
        <dbReference type="ARBA" id="ARBA00022989"/>
    </source>
</evidence>
<keyword evidence="3" id="KW-1003">Cell membrane</keyword>
<protein>
    <recommendedName>
        <fullName evidence="14">Thrombospondin type-1 domain-containing protein 7A</fullName>
    </recommendedName>
</protein>
<dbReference type="EMBL" id="JBHFQA010000014">
    <property type="protein sequence ID" value="KAL2087598.1"/>
    <property type="molecule type" value="Genomic_DNA"/>
</dbReference>
<dbReference type="PROSITE" id="PS50092">
    <property type="entry name" value="TSP1"/>
    <property type="match status" value="10"/>
</dbReference>
<evidence type="ECO:0000256" key="4">
    <source>
        <dbReference type="ARBA" id="ARBA00022657"/>
    </source>
</evidence>
<dbReference type="GO" id="GO:0005886">
    <property type="term" value="C:plasma membrane"/>
    <property type="evidence" value="ECO:0007669"/>
    <property type="project" value="UniProtKB-SubCell"/>
</dbReference>
<keyword evidence="7" id="KW-0677">Repeat</keyword>
<dbReference type="FunFam" id="2.20.100.10:FF:000019">
    <property type="entry name" value="Thrombospondin type 1 domain containing 7A"/>
    <property type="match status" value="1"/>
</dbReference>
<dbReference type="InterPro" id="IPR044004">
    <property type="entry name" value="TSP1_spondin_dom"/>
</dbReference>
<comment type="subcellular location">
    <subcellularLocation>
        <location evidence="1">Cell membrane</location>
        <topology evidence="1">Single-pass type I membrane protein</topology>
    </subcellularLocation>
    <subcellularLocation>
        <location evidence="2">Cell projection</location>
    </subcellularLocation>
</comment>
<dbReference type="InterPro" id="IPR000884">
    <property type="entry name" value="TSP1_rpt"/>
</dbReference>
<dbReference type="GO" id="GO:0042995">
    <property type="term" value="C:cell projection"/>
    <property type="evidence" value="ECO:0007669"/>
    <property type="project" value="UniProtKB-SubCell"/>
</dbReference>
<dbReference type="FunFam" id="2.20.100.10:FF:000014">
    <property type="entry name" value="Thrombospondin type 1 domain containing 7A"/>
    <property type="match status" value="1"/>
</dbReference>
<gene>
    <name evidence="18" type="ORF">ACEWY4_016426</name>
</gene>
<evidence type="ECO:0000256" key="15">
    <source>
        <dbReference type="SAM" id="MobiDB-lite"/>
    </source>
</evidence>
<keyword evidence="8" id="KW-0221">Differentiation</keyword>